<keyword evidence="16" id="KW-1185">Reference proteome</keyword>
<dbReference type="GO" id="GO:0000166">
    <property type="term" value="F:nucleotide binding"/>
    <property type="evidence" value="ECO:0007669"/>
    <property type="project" value="UniProtKB-KW"/>
</dbReference>
<gene>
    <name evidence="15" type="ORF">RS030_7962</name>
</gene>
<dbReference type="InterPro" id="IPR003378">
    <property type="entry name" value="Fringe-like_glycosylTrfase"/>
</dbReference>
<evidence type="ECO:0000313" key="15">
    <source>
        <dbReference type="EMBL" id="KAK6588086.1"/>
    </source>
</evidence>
<comment type="subcellular location">
    <subcellularLocation>
        <location evidence="1">Membrane</location>
        <topology evidence="1">Single-pass type II membrane protein</topology>
    </subcellularLocation>
</comment>
<comment type="caution">
    <text evidence="15">The sequence shown here is derived from an EMBL/GenBank/DDBJ whole genome shotgun (WGS) entry which is preliminary data.</text>
</comment>
<feature type="domain" description="Polysaccharide pyruvyl transferase" evidence="14">
    <location>
        <begin position="523"/>
        <end position="809"/>
    </location>
</feature>
<dbReference type="PROSITE" id="PS51257">
    <property type="entry name" value="PROKAR_LIPOPROTEIN"/>
    <property type="match status" value="1"/>
</dbReference>
<proteinExistence type="inferred from homology"/>
<reference evidence="15 16" key="1">
    <citation type="submission" date="2023-10" db="EMBL/GenBank/DDBJ databases">
        <title>Comparative genomics analysis reveals potential genetic determinants of host preference in Cryptosporidium xiaoi.</title>
        <authorList>
            <person name="Xiao L."/>
            <person name="Li J."/>
        </authorList>
    </citation>
    <scope>NUCLEOTIDE SEQUENCE [LARGE SCALE GENOMIC DNA]</scope>
    <source>
        <strain evidence="15 16">52996</strain>
    </source>
</reference>
<dbReference type="EMBL" id="JAWDEY010000035">
    <property type="protein sequence ID" value="KAK6588086.1"/>
    <property type="molecule type" value="Genomic_DNA"/>
</dbReference>
<feature type="signal peptide" evidence="12">
    <location>
        <begin position="1"/>
        <end position="19"/>
    </location>
</feature>
<keyword evidence="12" id="KW-0732">Signal</keyword>
<sequence>MKKANYSLVLLSLLSGCSLVYFINSRYGDSANQNGTRQLTKGGIFQIFGEDNVEKGVVNEISVVNQKDTWNEYENKLSICDIGFAILSAPKYFDTRVKDLENSWLKHLCRVNKSENTEYLSNYVLISSKNHPSIPTMIPNCDENYLNLCCKTLASFEWMLNNWPEKKWYMKLDDDTFIILSNLLEELSSINHNDYYLVGGQIYLTLEDSPVKPLSSRSNTLNWKDHGEVIKGIRGGAGYLMSKPLVNLFVKNGKRYLDICNDGGSRFKTFEDASLSLLVTEIVGQKSILQIPGFHFHNPFVSYRSEYRNRGFKPITFHLMHDTSMMGFLDYLLNGEIRPSTYSCNHLSTNFCVSRFDLTISSKFWEPVFFGPLNSNDSSILGRNAILRNATIIRSGNSKFDSSFYFNLHNSIEEKEHQVDYFLNEQVSYIPRHKNTLEMSYPSYKYKNTKTPILDIININKQAEELKNGKIIRSIQMENNSPYKDHPCHDMIVSYSNKLKDYYSKILFGTREVLFVGFPDHPNRGDSAIFTGALILLETLGIKIIKAIHLLEEYNNGEILNLFTVPFEQRAILFHGGGNFGDLYIHHHQLRYKILDDFDEYKVVMFPQTVFFKDQNKKLVTKENFLKHKGELFLAARDAPSLKILKEMFNDFSNNIEVKLLPDLAFIIGDQRKRRGIPSLDILIHARVDNEAPKINFNGVMVKMSKIAINDIKKLLKNSYSNNLNKNNSINQETVTRNMWIDYLTIIIDDWLDSDANYNDMSGVNFIEKSISRTIDGMAFLSRANIVITNRLHGHILLTLLGIKHVVVADSFGKMKHFRDTWTSGCSLSAWYENFSDAIIRASNELSG</sequence>
<keyword evidence="5 15" id="KW-0328">Glycosyltransferase</keyword>
<evidence type="ECO:0000256" key="10">
    <source>
        <dbReference type="ARBA" id="ARBA00022989"/>
    </source>
</evidence>
<dbReference type="Gene3D" id="3.90.550.50">
    <property type="match status" value="1"/>
</dbReference>
<evidence type="ECO:0000256" key="9">
    <source>
        <dbReference type="ARBA" id="ARBA00022968"/>
    </source>
</evidence>
<protein>
    <recommendedName>
        <fullName evidence="4">N-acetylgalactosaminide beta-1,3-galactosyltransferase</fullName>
        <ecNumber evidence="4">2.4.1.122</ecNumber>
    </recommendedName>
</protein>
<evidence type="ECO:0000256" key="5">
    <source>
        <dbReference type="ARBA" id="ARBA00022676"/>
    </source>
</evidence>
<comment type="pathway">
    <text evidence="2">Protein modification; protein glycosylation.</text>
</comment>
<keyword evidence="10" id="KW-1133">Transmembrane helix</keyword>
<feature type="domain" description="Fringe-like glycosyltransferase" evidence="13">
    <location>
        <begin position="77"/>
        <end position="304"/>
    </location>
</feature>
<feature type="chain" id="PRO_5043788086" description="N-acetylgalactosaminide beta-1,3-galactosyltransferase" evidence="12">
    <location>
        <begin position="20"/>
        <end position="848"/>
    </location>
</feature>
<evidence type="ECO:0000256" key="4">
    <source>
        <dbReference type="ARBA" id="ARBA00012557"/>
    </source>
</evidence>
<dbReference type="Pfam" id="PF02434">
    <property type="entry name" value="Fringe"/>
    <property type="match status" value="1"/>
</dbReference>
<keyword evidence="6" id="KW-0808">Transferase</keyword>
<dbReference type="InterPro" id="IPR007345">
    <property type="entry name" value="Polysacch_pyruvyl_Trfase"/>
</dbReference>
<keyword evidence="11" id="KW-0472">Membrane</keyword>
<dbReference type="GO" id="GO:0016020">
    <property type="term" value="C:membrane"/>
    <property type="evidence" value="ECO:0007669"/>
    <property type="project" value="UniProtKB-SubCell"/>
</dbReference>
<keyword evidence="9" id="KW-0735">Signal-anchor</keyword>
<accession>A0AAV9XTQ6</accession>
<dbReference type="Proteomes" id="UP001311799">
    <property type="component" value="Unassembled WGS sequence"/>
</dbReference>
<evidence type="ECO:0000256" key="3">
    <source>
        <dbReference type="ARBA" id="ARBA00006462"/>
    </source>
</evidence>
<evidence type="ECO:0000256" key="2">
    <source>
        <dbReference type="ARBA" id="ARBA00004922"/>
    </source>
</evidence>
<dbReference type="PANTHER" id="PTHR23033">
    <property type="entry name" value="BETA1,3-GALACTOSYLTRANSFERASE"/>
    <property type="match status" value="1"/>
</dbReference>
<dbReference type="AlphaFoldDB" id="A0AAV9XTQ6"/>
<evidence type="ECO:0000259" key="14">
    <source>
        <dbReference type="Pfam" id="PF04230"/>
    </source>
</evidence>
<dbReference type="GO" id="GO:0016263">
    <property type="term" value="F:glycoprotein-N-acetylgalactosamine 3-beta-galactosyltransferase activity"/>
    <property type="evidence" value="ECO:0007669"/>
    <property type="project" value="UniProtKB-EC"/>
</dbReference>
<evidence type="ECO:0000256" key="8">
    <source>
        <dbReference type="ARBA" id="ARBA00022741"/>
    </source>
</evidence>
<evidence type="ECO:0000256" key="12">
    <source>
        <dbReference type="SAM" id="SignalP"/>
    </source>
</evidence>
<evidence type="ECO:0000313" key="16">
    <source>
        <dbReference type="Proteomes" id="UP001311799"/>
    </source>
</evidence>
<evidence type="ECO:0000256" key="7">
    <source>
        <dbReference type="ARBA" id="ARBA00022692"/>
    </source>
</evidence>
<name>A0AAV9XTQ6_9CRYT</name>
<dbReference type="Pfam" id="PF04230">
    <property type="entry name" value="PS_pyruv_trans"/>
    <property type="match status" value="1"/>
</dbReference>
<evidence type="ECO:0000256" key="11">
    <source>
        <dbReference type="ARBA" id="ARBA00023136"/>
    </source>
</evidence>
<comment type="similarity">
    <text evidence="3">Belongs to the glycosyltransferase 31 family. Beta3-Gal-T subfamily.</text>
</comment>
<evidence type="ECO:0000259" key="13">
    <source>
        <dbReference type="Pfam" id="PF02434"/>
    </source>
</evidence>
<organism evidence="15 16">
    <name type="scientific">Cryptosporidium xiaoi</name>
    <dbReference type="NCBI Taxonomy" id="659607"/>
    <lineage>
        <taxon>Eukaryota</taxon>
        <taxon>Sar</taxon>
        <taxon>Alveolata</taxon>
        <taxon>Apicomplexa</taxon>
        <taxon>Conoidasida</taxon>
        <taxon>Coccidia</taxon>
        <taxon>Eucoccidiorida</taxon>
        <taxon>Eimeriorina</taxon>
        <taxon>Cryptosporidiidae</taxon>
        <taxon>Cryptosporidium</taxon>
    </lineage>
</organism>
<evidence type="ECO:0000256" key="1">
    <source>
        <dbReference type="ARBA" id="ARBA00004606"/>
    </source>
</evidence>
<keyword evidence="8" id="KW-0547">Nucleotide-binding</keyword>
<keyword evidence="7" id="KW-0812">Transmembrane</keyword>
<evidence type="ECO:0000256" key="6">
    <source>
        <dbReference type="ARBA" id="ARBA00022679"/>
    </source>
</evidence>
<dbReference type="InterPro" id="IPR026050">
    <property type="entry name" value="C1GALT1/C1GALT1_chp1"/>
</dbReference>
<dbReference type="EC" id="2.4.1.122" evidence="4"/>
<dbReference type="PANTHER" id="PTHR23033:SF14">
    <property type="entry name" value="GLYCOPROTEIN-N-ACETYLGALACTOSAMINE 3-BETA-GALACTOSYLTRANSFERASE 1-RELATED"/>
    <property type="match status" value="1"/>
</dbReference>